<gene>
    <name evidence="1" type="ORF">SDC9_82804</name>
</gene>
<evidence type="ECO:0000313" key="1">
    <source>
        <dbReference type="EMBL" id="MPM36209.1"/>
    </source>
</evidence>
<dbReference type="AlphaFoldDB" id="A0A644Z6H0"/>
<comment type="caution">
    <text evidence="1">The sequence shown here is derived from an EMBL/GenBank/DDBJ whole genome shotgun (WGS) entry which is preliminary data.</text>
</comment>
<dbReference type="SUPFAM" id="SSF54001">
    <property type="entry name" value="Cysteine proteinases"/>
    <property type="match status" value="1"/>
</dbReference>
<protein>
    <recommendedName>
        <fullName evidence="2">DUF1460 domain-containing protein</fullName>
    </recommendedName>
</protein>
<dbReference type="EMBL" id="VSSQ01007534">
    <property type="protein sequence ID" value="MPM36209.1"/>
    <property type="molecule type" value="Genomic_DNA"/>
</dbReference>
<dbReference type="InterPro" id="IPR010846">
    <property type="entry name" value="AmiA-like"/>
</dbReference>
<dbReference type="InterPro" id="IPR038765">
    <property type="entry name" value="Papain-like_cys_pep_sf"/>
</dbReference>
<reference evidence="1" key="1">
    <citation type="submission" date="2019-08" db="EMBL/GenBank/DDBJ databases">
        <authorList>
            <person name="Kucharzyk K."/>
            <person name="Murdoch R.W."/>
            <person name="Higgins S."/>
            <person name="Loffler F."/>
        </authorList>
    </citation>
    <scope>NUCLEOTIDE SEQUENCE</scope>
</reference>
<dbReference type="Gene3D" id="1.10.3670.10">
    <property type="entry name" value="Putative xylanase like domain"/>
    <property type="match status" value="1"/>
</dbReference>
<proteinExistence type="predicted"/>
<evidence type="ECO:0008006" key="2">
    <source>
        <dbReference type="Google" id="ProtNLM"/>
    </source>
</evidence>
<sequence>MKHLTALISILILALNTFAQNPAHKKGDNKQIFDNYIQYMGNVSKMDMTDIVTKSALFFLETPYVGHTLEKEPEQLVVNLGELDCTTFVETVLALSRTVRDKEATYEKFLEQLKYIRYRDGVITDYSSRLHYTTDWIYENEQKGIVKNVTREAGGVPHKVTLYIMSTNHDKYKQLKGKPGLTEKIRNIEAEASKRDNYRIPANEIEKNSKSYRNGDIVGFVTKTPGIDISHVGFIFHDKGKLTFIHASSVQKKVVVEQESLMNYAVKSKNGNGIMVARPL</sequence>
<accession>A0A644Z6H0</accession>
<name>A0A644Z6H0_9ZZZZ</name>
<dbReference type="Gene3D" id="2.30.260.10">
    <property type="entry name" value="putative xylanase like domain"/>
    <property type="match status" value="1"/>
</dbReference>
<organism evidence="1">
    <name type="scientific">bioreactor metagenome</name>
    <dbReference type="NCBI Taxonomy" id="1076179"/>
    <lineage>
        <taxon>unclassified sequences</taxon>
        <taxon>metagenomes</taxon>
        <taxon>ecological metagenomes</taxon>
    </lineage>
</organism>
<dbReference type="Pfam" id="PF07313">
    <property type="entry name" value="AmiA-like"/>
    <property type="match status" value="1"/>
</dbReference>